<sequence length="123" mass="14560">MLAIHLFSFFFPLLHIYANYETNKQTIIYPIQMGVQHIFRFISAALARITRPVIHQRIAEKKKLSPPGFCWNELPRPRITSAWCSSMLQCKFAYGAKWCFFFFTEPFHPQRFRTPSCLECHLS</sequence>
<name>A0A7C9E1L4_OPUST</name>
<evidence type="ECO:0000256" key="1">
    <source>
        <dbReference type="SAM" id="SignalP"/>
    </source>
</evidence>
<dbReference type="EMBL" id="GISG01197732">
    <property type="protein sequence ID" value="MBA4657701.1"/>
    <property type="molecule type" value="Transcribed_RNA"/>
</dbReference>
<dbReference type="AlphaFoldDB" id="A0A7C9E1L4"/>
<feature type="signal peptide" evidence="1">
    <location>
        <begin position="1"/>
        <end position="18"/>
    </location>
</feature>
<evidence type="ECO:0008006" key="3">
    <source>
        <dbReference type="Google" id="ProtNLM"/>
    </source>
</evidence>
<proteinExistence type="predicted"/>
<reference evidence="2" key="1">
    <citation type="journal article" date="2013" name="J. Plant Res.">
        <title>Effect of fungi and light on seed germination of three Opuntia species from semiarid lands of central Mexico.</title>
        <authorList>
            <person name="Delgado-Sanchez P."/>
            <person name="Jimenez-Bremont J.F."/>
            <person name="Guerrero-Gonzalez Mde L."/>
            <person name="Flores J."/>
        </authorList>
    </citation>
    <scope>NUCLEOTIDE SEQUENCE</scope>
    <source>
        <tissue evidence="2">Cladode</tissue>
    </source>
</reference>
<keyword evidence="1" id="KW-0732">Signal</keyword>
<feature type="chain" id="PRO_5027886568" description="Secreted protein" evidence="1">
    <location>
        <begin position="19"/>
        <end position="123"/>
    </location>
</feature>
<accession>A0A7C9E1L4</accession>
<evidence type="ECO:0000313" key="2">
    <source>
        <dbReference type="EMBL" id="MBA4657701.1"/>
    </source>
</evidence>
<organism evidence="2">
    <name type="scientific">Opuntia streptacantha</name>
    <name type="common">Prickly pear cactus</name>
    <name type="synonym">Opuntia cardona</name>
    <dbReference type="NCBI Taxonomy" id="393608"/>
    <lineage>
        <taxon>Eukaryota</taxon>
        <taxon>Viridiplantae</taxon>
        <taxon>Streptophyta</taxon>
        <taxon>Embryophyta</taxon>
        <taxon>Tracheophyta</taxon>
        <taxon>Spermatophyta</taxon>
        <taxon>Magnoliopsida</taxon>
        <taxon>eudicotyledons</taxon>
        <taxon>Gunneridae</taxon>
        <taxon>Pentapetalae</taxon>
        <taxon>Caryophyllales</taxon>
        <taxon>Cactineae</taxon>
        <taxon>Cactaceae</taxon>
        <taxon>Opuntioideae</taxon>
        <taxon>Opuntia</taxon>
    </lineage>
</organism>
<reference evidence="2" key="2">
    <citation type="submission" date="2020-07" db="EMBL/GenBank/DDBJ databases">
        <authorList>
            <person name="Vera ALvarez R."/>
            <person name="Arias-Moreno D.M."/>
            <person name="Jimenez-Jacinto V."/>
            <person name="Jimenez-Bremont J.F."/>
            <person name="Swaminathan K."/>
            <person name="Moose S.P."/>
            <person name="Guerrero-Gonzalez M.L."/>
            <person name="Marino-Ramirez L."/>
            <person name="Landsman D."/>
            <person name="Rodriguez-Kessler M."/>
            <person name="Delgado-Sanchez P."/>
        </authorList>
    </citation>
    <scope>NUCLEOTIDE SEQUENCE</scope>
    <source>
        <tissue evidence="2">Cladode</tissue>
    </source>
</reference>
<protein>
    <recommendedName>
        <fullName evidence="3">Secreted protein</fullName>
    </recommendedName>
</protein>